<sequence>MARDLLTPPVSTVASEAAFSISGRVLSDIRALLVFLDNAKNSKHRDLLVSAATSTLLGGRNGRKRIKIEVDIGLWNTPKPETLDPAARENMPEKKKLLSEDEVVQLTNSSCELENEQYTRTGKEAGVK</sequence>
<protein>
    <submittedName>
        <fullName evidence="2">C-terminal dimerization domain</fullName>
    </submittedName>
</protein>
<name>A0ABD1NXW8_9LAMI</name>
<proteinExistence type="predicted"/>
<evidence type="ECO:0000313" key="3">
    <source>
        <dbReference type="Proteomes" id="UP001604336"/>
    </source>
</evidence>
<dbReference type="AlphaFoldDB" id="A0ABD1NXW8"/>
<accession>A0ABD1NXW8</accession>
<organism evidence="2 3">
    <name type="scientific">Abeliophyllum distichum</name>
    <dbReference type="NCBI Taxonomy" id="126358"/>
    <lineage>
        <taxon>Eukaryota</taxon>
        <taxon>Viridiplantae</taxon>
        <taxon>Streptophyta</taxon>
        <taxon>Embryophyta</taxon>
        <taxon>Tracheophyta</taxon>
        <taxon>Spermatophyta</taxon>
        <taxon>Magnoliopsida</taxon>
        <taxon>eudicotyledons</taxon>
        <taxon>Gunneridae</taxon>
        <taxon>Pentapetalae</taxon>
        <taxon>asterids</taxon>
        <taxon>lamiids</taxon>
        <taxon>Lamiales</taxon>
        <taxon>Oleaceae</taxon>
        <taxon>Forsythieae</taxon>
        <taxon>Abeliophyllum</taxon>
    </lineage>
</organism>
<evidence type="ECO:0000313" key="2">
    <source>
        <dbReference type="EMBL" id="KAL2456455.1"/>
    </source>
</evidence>
<feature type="domain" description="HAT C-terminal dimerisation" evidence="1">
    <location>
        <begin position="1"/>
        <end position="29"/>
    </location>
</feature>
<dbReference type="Proteomes" id="UP001604336">
    <property type="component" value="Unassembled WGS sequence"/>
</dbReference>
<keyword evidence="3" id="KW-1185">Reference proteome</keyword>
<gene>
    <name evidence="2" type="ORF">Adt_46782</name>
</gene>
<evidence type="ECO:0000259" key="1">
    <source>
        <dbReference type="Pfam" id="PF05699"/>
    </source>
</evidence>
<comment type="caution">
    <text evidence="2">The sequence shown here is derived from an EMBL/GenBank/DDBJ whole genome shotgun (WGS) entry which is preliminary data.</text>
</comment>
<dbReference type="InterPro" id="IPR008906">
    <property type="entry name" value="HATC_C_dom"/>
</dbReference>
<dbReference type="EMBL" id="JBFOLK010000110">
    <property type="protein sequence ID" value="KAL2456455.1"/>
    <property type="molecule type" value="Genomic_DNA"/>
</dbReference>
<reference evidence="3" key="1">
    <citation type="submission" date="2024-07" db="EMBL/GenBank/DDBJ databases">
        <title>Two chromosome-level genome assemblies of Korean endemic species Abeliophyllum distichum and Forsythia ovata (Oleaceae).</title>
        <authorList>
            <person name="Jang H."/>
        </authorList>
    </citation>
    <scope>NUCLEOTIDE SEQUENCE [LARGE SCALE GENOMIC DNA]</scope>
</reference>
<dbReference type="Pfam" id="PF05699">
    <property type="entry name" value="Dimer_Tnp_hAT"/>
    <property type="match status" value="1"/>
</dbReference>